<dbReference type="OrthoDB" id="9815896at2"/>
<dbReference type="SUPFAM" id="SSF52540">
    <property type="entry name" value="P-loop containing nucleoside triphosphate hydrolases"/>
    <property type="match status" value="1"/>
</dbReference>
<dbReference type="Pfam" id="PF02367">
    <property type="entry name" value="TsaE"/>
    <property type="match status" value="1"/>
</dbReference>
<dbReference type="AlphaFoldDB" id="A0A4R6BZK1"/>
<evidence type="ECO:0000256" key="10">
    <source>
        <dbReference type="ARBA" id="ARBA00032441"/>
    </source>
</evidence>
<dbReference type="Gene3D" id="3.40.50.300">
    <property type="entry name" value="P-loop containing nucleotide triphosphate hydrolases"/>
    <property type="match status" value="1"/>
</dbReference>
<dbReference type="InterPro" id="IPR027417">
    <property type="entry name" value="P-loop_NTPase"/>
</dbReference>
<evidence type="ECO:0000256" key="1">
    <source>
        <dbReference type="ARBA" id="ARBA00004496"/>
    </source>
</evidence>
<keyword evidence="6" id="KW-0479">Metal-binding</keyword>
<dbReference type="NCBIfam" id="TIGR00150">
    <property type="entry name" value="T6A_YjeE"/>
    <property type="match status" value="1"/>
</dbReference>
<sequence length="147" mass="16775">MHIVIDSLEDMEKLASSLAAQAQANDVYLLKGDLGAGKTTFSQFFGKALGVTRTINSPTFNIIKSYQGRLPFHHMDCYRLEESEEDLGFDDYFYNEGVTLIEWPQMIEEFLPESYMTIEINRTSDLSREVILTATGKRYETILEVLS</sequence>
<keyword evidence="7" id="KW-0547">Nucleotide-binding</keyword>
<accession>A0A4R6BZK1</accession>
<evidence type="ECO:0000313" key="12">
    <source>
        <dbReference type="Proteomes" id="UP000294843"/>
    </source>
</evidence>
<comment type="subcellular location">
    <subcellularLocation>
        <location evidence="1">Cytoplasm</location>
    </subcellularLocation>
</comment>
<dbReference type="GO" id="GO:0005524">
    <property type="term" value="F:ATP binding"/>
    <property type="evidence" value="ECO:0007669"/>
    <property type="project" value="UniProtKB-KW"/>
</dbReference>
<keyword evidence="12" id="KW-1185">Reference proteome</keyword>
<protein>
    <recommendedName>
        <fullName evidence="3">tRNA threonylcarbamoyladenosine biosynthesis protein TsaE</fullName>
    </recommendedName>
    <alternativeName>
        <fullName evidence="10">t(6)A37 threonylcarbamoyladenosine biosynthesis protein TsaE</fullName>
    </alternativeName>
</protein>
<evidence type="ECO:0000256" key="6">
    <source>
        <dbReference type="ARBA" id="ARBA00022723"/>
    </source>
</evidence>
<dbReference type="GO" id="GO:0016740">
    <property type="term" value="F:transferase activity"/>
    <property type="evidence" value="ECO:0007669"/>
    <property type="project" value="UniProtKB-KW"/>
</dbReference>
<evidence type="ECO:0000256" key="7">
    <source>
        <dbReference type="ARBA" id="ARBA00022741"/>
    </source>
</evidence>
<evidence type="ECO:0000313" key="11">
    <source>
        <dbReference type="EMBL" id="TDM14037.1"/>
    </source>
</evidence>
<proteinExistence type="inferred from homology"/>
<dbReference type="FunFam" id="3.40.50.300:FF:000777">
    <property type="entry name" value="tRNA (N6-adenosine(37)-N6)-threonylcarbamoyltransferase complex ATPase TsaE"/>
    <property type="match status" value="1"/>
</dbReference>
<evidence type="ECO:0000256" key="5">
    <source>
        <dbReference type="ARBA" id="ARBA00022694"/>
    </source>
</evidence>
<keyword evidence="4" id="KW-0963">Cytoplasm</keyword>
<name>A0A4R6BZK1_9STAP</name>
<reference evidence="11 12" key="1">
    <citation type="submission" date="2019-01" db="EMBL/GenBank/DDBJ databases">
        <title>Draft genome sequences of the type strains of six Macrococcus species.</title>
        <authorList>
            <person name="Mazhar S."/>
            <person name="Altermann E."/>
            <person name="Hill C."/>
            <person name="Mcauliffe O."/>
        </authorList>
    </citation>
    <scope>NUCLEOTIDE SEQUENCE [LARGE SCALE GENOMIC DNA]</scope>
    <source>
        <strain evidence="11 12">ATCC 51825</strain>
    </source>
</reference>
<gene>
    <name evidence="11" type="primary">tsaE</name>
    <name evidence="11" type="ORF">ERX55_07235</name>
</gene>
<dbReference type="RefSeq" id="WP_133451898.1">
    <property type="nucleotide sequence ID" value="NZ_SCWF01000006.1"/>
</dbReference>
<comment type="similarity">
    <text evidence="2">Belongs to the TsaE family.</text>
</comment>
<keyword evidence="11" id="KW-0808">Transferase</keyword>
<evidence type="ECO:0000256" key="2">
    <source>
        <dbReference type="ARBA" id="ARBA00007599"/>
    </source>
</evidence>
<dbReference type="GO" id="GO:0046872">
    <property type="term" value="F:metal ion binding"/>
    <property type="evidence" value="ECO:0007669"/>
    <property type="project" value="UniProtKB-KW"/>
</dbReference>
<dbReference type="InterPro" id="IPR003442">
    <property type="entry name" value="T6A_TsaE"/>
</dbReference>
<evidence type="ECO:0000256" key="8">
    <source>
        <dbReference type="ARBA" id="ARBA00022840"/>
    </source>
</evidence>
<dbReference type="GO" id="GO:0002949">
    <property type="term" value="P:tRNA threonylcarbamoyladenosine modification"/>
    <property type="evidence" value="ECO:0007669"/>
    <property type="project" value="InterPro"/>
</dbReference>
<keyword evidence="8" id="KW-0067">ATP-binding</keyword>
<organism evidence="11 12">
    <name type="scientific">Macrococcus bovicus</name>
    <dbReference type="NCBI Taxonomy" id="69968"/>
    <lineage>
        <taxon>Bacteria</taxon>
        <taxon>Bacillati</taxon>
        <taxon>Bacillota</taxon>
        <taxon>Bacilli</taxon>
        <taxon>Bacillales</taxon>
        <taxon>Staphylococcaceae</taxon>
        <taxon>Macrococcus</taxon>
    </lineage>
</organism>
<evidence type="ECO:0000256" key="3">
    <source>
        <dbReference type="ARBA" id="ARBA00019010"/>
    </source>
</evidence>
<comment type="caution">
    <text evidence="11">The sequence shown here is derived from an EMBL/GenBank/DDBJ whole genome shotgun (WGS) entry which is preliminary data.</text>
</comment>
<dbReference type="EMBL" id="SCWF01000006">
    <property type="protein sequence ID" value="TDM14037.1"/>
    <property type="molecule type" value="Genomic_DNA"/>
</dbReference>
<keyword evidence="9" id="KW-0460">Magnesium</keyword>
<dbReference type="GO" id="GO:0005737">
    <property type="term" value="C:cytoplasm"/>
    <property type="evidence" value="ECO:0007669"/>
    <property type="project" value="UniProtKB-SubCell"/>
</dbReference>
<keyword evidence="5" id="KW-0819">tRNA processing</keyword>
<dbReference type="PANTHER" id="PTHR33540:SF2">
    <property type="entry name" value="TRNA THREONYLCARBAMOYLADENOSINE BIOSYNTHESIS PROTEIN TSAE"/>
    <property type="match status" value="1"/>
</dbReference>
<dbReference type="Proteomes" id="UP000294843">
    <property type="component" value="Unassembled WGS sequence"/>
</dbReference>
<evidence type="ECO:0000256" key="9">
    <source>
        <dbReference type="ARBA" id="ARBA00022842"/>
    </source>
</evidence>
<dbReference type="PANTHER" id="PTHR33540">
    <property type="entry name" value="TRNA THREONYLCARBAMOYLADENOSINE BIOSYNTHESIS PROTEIN TSAE"/>
    <property type="match status" value="1"/>
</dbReference>
<evidence type="ECO:0000256" key="4">
    <source>
        <dbReference type="ARBA" id="ARBA00022490"/>
    </source>
</evidence>